<accession>A0AAV9B6L3</accession>
<dbReference type="AlphaFoldDB" id="A0AAV9B6L3"/>
<reference evidence="3" key="2">
    <citation type="submission" date="2023-06" db="EMBL/GenBank/DDBJ databases">
        <authorList>
            <person name="Ma L."/>
            <person name="Liu K.-W."/>
            <person name="Li Z."/>
            <person name="Hsiao Y.-Y."/>
            <person name="Qi Y."/>
            <person name="Fu T."/>
            <person name="Tang G."/>
            <person name="Zhang D."/>
            <person name="Sun W.-H."/>
            <person name="Liu D.-K."/>
            <person name="Li Y."/>
            <person name="Chen G.-Z."/>
            <person name="Liu X.-D."/>
            <person name="Liao X.-Y."/>
            <person name="Jiang Y.-T."/>
            <person name="Yu X."/>
            <person name="Hao Y."/>
            <person name="Huang J."/>
            <person name="Zhao X.-W."/>
            <person name="Ke S."/>
            <person name="Chen Y.-Y."/>
            <person name="Wu W.-L."/>
            <person name="Hsu J.-L."/>
            <person name="Lin Y.-F."/>
            <person name="Huang M.-D."/>
            <person name="Li C.-Y."/>
            <person name="Huang L."/>
            <person name="Wang Z.-W."/>
            <person name="Zhao X."/>
            <person name="Zhong W.-Y."/>
            <person name="Peng D.-H."/>
            <person name="Ahmad S."/>
            <person name="Lan S."/>
            <person name="Zhang J.-S."/>
            <person name="Tsai W.-C."/>
            <person name="Van De Peer Y."/>
            <person name="Liu Z.-J."/>
        </authorList>
    </citation>
    <scope>NUCLEOTIDE SEQUENCE</scope>
    <source>
        <strain evidence="3">SCP</strain>
        <tissue evidence="3">Leaves</tissue>
    </source>
</reference>
<dbReference type="Proteomes" id="UP001179952">
    <property type="component" value="Unassembled WGS sequence"/>
</dbReference>
<evidence type="ECO:0000313" key="4">
    <source>
        <dbReference type="Proteomes" id="UP001179952"/>
    </source>
</evidence>
<dbReference type="Pfam" id="PF05212">
    <property type="entry name" value="DUF707"/>
    <property type="match status" value="1"/>
</dbReference>
<keyword evidence="4" id="KW-1185">Reference proteome</keyword>
<keyword evidence="2" id="KW-1133">Transmembrane helix</keyword>
<comment type="caution">
    <text evidence="3">The sequence shown here is derived from an EMBL/GenBank/DDBJ whole genome shotgun (WGS) entry which is preliminary data.</text>
</comment>
<feature type="region of interest" description="Disordered" evidence="1">
    <location>
        <begin position="325"/>
        <end position="378"/>
    </location>
</feature>
<keyword evidence="2" id="KW-0472">Membrane</keyword>
<evidence type="ECO:0000256" key="2">
    <source>
        <dbReference type="SAM" id="Phobius"/>
    </source>
</evidence>
<proteinExistence type="predicted"/>
<dbReference type="InterPro" id="IPR007877">
    <property type="entry name" value="DUF707"/>
</dbReference>
<sequence length="414" mass="46802">MKISNINSLLTDSTNKRSCICTVLPAAILLCTIFFMGSSFVSTNYNERLSRLAVTDSVPATVVEKCNNGCLPSGSGALPKGIVSRTSNLEMQPLWGSPKKKRNTKSLLALAVGIKQKENVDKIVKKFPSSDFTVMLFHYDGVVDNWRDLQWSNSALHVSAINQTKWWFAKRFLHPDIVDEYDYIFLWDEDLGVEHFNPVRYLSIVKEEGLEISQPALDTRSIVHHPITARGSRSRVHRRMYKYSGGGRCYENSTAPPCTGWVEMMAPVFSRAAWRCAWYMVQNDLIHAWGLDMKLGYCAQGDRSKNVGVVDAEYVFHQGIATLGASDKNKTSEEAPGTGSPPRSPSDKRTRTPVPKELPANNDRLAVPSEHSQNDPRSLIRLRSHYEMEMFYQRWNDAVEGDECWTDPYKKLEP</sequence>
<organism evidence="3 4">
    <name type="scientific">Acorus gramineus</name>
    <name type="common">Dwarf sweet flag</name>
    <dbReference type="NCBI Taxonomy" id="55184"/>
    <lineage>
        <taxon>Eukaryota</taxon>
        <taxon>Viridiplantae</taxon>
        <taxon>Streptophyta</taxon>
        <taxon>Embryophyta</taxon>
        <taxon>Tracheophyta</taxon>
        <taxon>Spermatophyta</taxon>
        <taxon>Magnoliopsida</taxon>
        <taxon>Liliopsida</taxon>
        <taxon>Acoraceae</taxon>
        <taxon>Acorus</taxon>
    </lineage>
</organism>
<keyword evidence="2" id="KW-0812">Transmembrane</keyword>
<evidence type="ECO:0000256" key="1">
    <source>
        <dbReference type="SAM" id="MobiDB-lite"/>
    </source>
</evidence>
<protein>
    <submittedName>
        <fullName evidence="3">Uncharacterized protein</fullName>
    </submittedName>
</protein>
<gene>
    <name evidence="3" type="ORF">QJS04_geneDACA012661</name>
</gene>
<dbReference type="PANTHER" id="PTHR31210">
    <property type="entry name" value="OS06G0731900 PROTEIN"/>
    <property type="match status" value="1"/>
</dbReference>
<name>A0AAV9B6L3_ACOGR</name>
<evidence type="ECO:0000313" key="3">
    <source>
        <dbReference type="EMBL" id="KAK1272048.1"/>
    </source>
</evidence>
<dbReference type="EMBL" id="JAUJYN010000005">
    <property type="protein sequence ID" value="KAK1272048.1"/>
    <property type="molecule type" value="Genomic_DNA"/>
</dbReference>
<feature type="transmembrane region" description="Helical" evidence="2">
    <location>
        <begin position="20"/>
        <end position="41"/>
    </location>
</feature>
<reference evidence="3" key="1">
    <citation type="journal article" date="2023" name="Nat. Commun.">
        <title>Diploid and tetraploid genomes of Acorus and the evolution of monocots.</title>
        <authorList>
            <person name="Ma L."/>
            <person name="Liu K.W."/>
            <person name="Li Z."/>
            <person name="Hsiao Y.Y."/>
            <person name="Qi Y."/>
            <person name="Fu T."/>
            <person name="Tang G.D."/>
            <person name="Zhang D."/>
            <person name="Sun W.H."/>
            <person name="Liu D.K."/>
            <person name="Li Y."/>
            <person name="Chen G.Z."/>
            <person name="Liu X.D."/>
            <person name="Liao X.Y."/>
            <person name="Jiang Y.T."/>
            <person name="Yu X."/>
            <person name="Hao Y."/>
            <person name="Huang J."/>
            <person name="Zhao X.W."/>
            <person name="Ke S."/>
            <person name="Chen Y.Y."/>
            <person name="Wu W.L."/>
            <person name="Hsu J.L."/>
            <person name="Lin Y.F."/>
            <person name="Huang M.D."/>
            <person name="Li C.Y."/>
            <person name="Huang L."/>
            <person name="Wang Z.W."/>
            <person name="Zhao X."/>
            <person name="Zhong W.Y."/>
            <person name="Peng D.H."/>
            <person name="Ahmad S."/>
            <person name="Lan S."/>
            <person name="Zhang J.S."/>
            <person name="Tsai W.C."/>
            <person name="Van de Peer Y."/>
            <person name="Liu Z.J."/>
        </authorList>
    </citation>
    <scope>NUCLEOTIDE SEQUENCE</scope>
    <source>
        <strain evidence="3">SCP</strain>
    </source>
</reference>
<dbReference type="PANTHER" id="PTHR31210:SF11">
    <property type="entry name" value="KETOGLUTARATE REDUCTASE TRANS-SPLICING-LIKE PROTEIN, PUTATIVE (DUF707)-RELATED"/>
    <property type="match status" value="1"/>
</dbReference>